<evidence type="ECO:0000256" key="1">
    <source>
        <dbReference type="SAM" id="MobiDB-lite"/>
    </source>
</evidence>
<dbReference type="KEGG" id="dcb:C3Y92_18850"/>
<dbReference type="AlphaFoldDB" id="A0A4P6HR25"/>
<organism evidence="2 3">
    <name type="scientific">Solidesulfovibrio carbinolicus</name>
    <dbReference type="NCBI Taxonomy" id="296842"/>
    <lineage>
        <taxon>Bacteria</taxon>
        <taxon>Pseudomonadati</taxon>
        <taxon>Thermodesulfobacteriota</taxon>
        <taxon>Desulfovibrionia</taxon>
        <taxon>Desulfovibrionales</taxon>
        <taxon>Desulfovibrionaceae</taxon>
        <taxon>Solidesulfovibrio</taxon>
    </lineage>
</organism>
<dbReference type="EMBL" id="CP026538">
    <property type="protein sequence ID" value="QAZ69184.1"/>
    <property type="molecule type" value="Genomic_DNA"/>
</dbReference>
<gene>
    <name evidence="2" type="ORF">C3Y92_18850</name>
</gene>
<proteinExistence type="predicted"/>
<dbReference type="OrthoDB" id="5459927at2"/>
<keyword evidence="3" id="KW-1185">Reference proteome</keyword>
<sequence length="89" mass="10053">MLDEQLKGPLNLQYKPEPQTETVSATSSEQPRPEVGPSSLIGRRGDNMTLHTQGAYKPNHEKHLWGWAWKDLAAAFLGLVRIFTPTKRQ</sequence>
<dbReference type="Proteomes" id="UP000293296">
    <property type="component" value="Chromosome"/>
</dbReference>
<name>A0A4P6HR25_9BACT</name>
<protein>
    <submittedName>
        <fullName evidence="2">Uncharacterized protein</fullName>
    </submittedName>
</protein>
<reference evidence="2 3" key="1">
    <citation type="submission" date="2018-02" db="EMBL/GenBank/DDBJ databases">
        <title>Genome sequence of Desulfovibrio carbinolicus DSM 3852.</title>
        <authorList>
            <person name="Wilbanks E."/>
            <person name="Skennerton C.T."/>
            <person name="Orphan V.J."/>
        </authorList>
    </citation>
    <scope>NUCLEOTIDE SEQUENCE [LARGE SCALE GENOMIC DNA]</scope>
    <source>
        <strain evidence="2 3">DSM 3852</strain>
    </source>
</reference>
<dbReference type="RefSeq" id="WP_129355336.1">
    <property type="nucleotide sequence ID" value="NZ_CP026538.1"/>
</dbReference>
<feature type="region of interest" description="Disordered" evidence="1">
    <location>
        <begin position="1"/>
        <end position="52"/>
    </location>
</feature>
<evidence type="ECO:0000313" key="3">
    <source>
        <dbReference type="Proteomes" id="UP000293296"/>
    </source>
</evidence>
<evidence type="ECO:0000313" key="2">
    <source>
        <dbReference type="EMBL" id="QAZ69184.1"/>
    </source>
</evidence>
<feature type="compositionally biased region" description="Polar residues" evidence="1">
    <location>
        <begin position="19"/>
        <end position="30"/>
    </location>
</feature>
<accession>A0A4P6HR25</accession>